<dbReference type="EMBL" id="CAADGD010000040">
    <property type="protein sequence ID" value="VFK70855.1"/>
    <property type="molecule type" value="Genomic_DNA"/>
</dbReference>
<reference evidence="2" key="1">
    <citation type="submission" date="2019-02" db="EMBL/GenBank/DDBJ databases">
        <authorList>
            <person name="Gruber-Vodicka R. H."/>
            <person name="Seah K. B. B."/>
        </authorList>
    </citation>
    <scope>NUCLEOTIDE SEQUENCE</scope>
    <source>
        <strain evidence="3">BECK_BY19</strain>
        <strain evidence="2">BECK_BY8</strain>
    </source>
</reference>
<sequence>MSVLFIDYKIDGKWNKRWETLFPPDPIVEEWSNEIEGQISEGLLQRHGQPVTLVVVHDNEGVGRKLKQASDKARTKNVSLPFRLKVSTTSSTGKITDDGWGCISAKSVPSGRDLSCLSSKFRRLVDELDGLWNLNPAEIDRNKLKQAWSIWNDDDDVLATMSEPSPEPTDNQLANSPAKSTTRLADQKLRDLLIGFSIVTKAWLFHHKGSEAKTPRHLANRIGTPVWWWSTLGLADDKESAKSTVESFSERIRQKQTSLKEASGGDDEPNRARQKAQVTCEEMISLIEATLTGSIDQERAETTLAALERDLEMIVKA</sequence>
<accession>A0A451ABW9</accession>
<feature type="region of interest" description="Disordered" evidence="1">
    <location>
        <begin position="158"/>
        <end position="180"/>
    </location>
</feature>
<evidence type="ECO:0000313" key="3">
    <source>
        <dbReference type="EMBL" id="VFK70855.1"/>
    </source>
</evidence>
<name>A0A451ABW9_9GAMM</name>
<dbReference type="EMBL" id="CAADFZ010000034">
    <property type="protein sequence ID" value="VFK63530.1"/>
    <property type="molecule type" value="Genomic_DNA"/>
</dbReference>
<organism evidence="2">
    <name type="scientific">Candidatus Kentrum sp. UNK</name>
    <dbReference type="NCBI Taxonomy" id="2126344"/>
    <lineage>
        <taxon>Bacteria</taxon>
        <taxon>Pseudomonadati</taxon>
        <taxon>Pseudomonadota</taxon>
        <taxon>Gammaproteobacteria</taxon>
        <taxon>Candidatus Kentrum</taxon>
    </lineage>
</organism>
<proteinExistence type="predicted"/>
<dbReference type="AlphaFoldDB" id="A0A451ABW9"/>
<feature type="region of interest" description="Disordered" evidence="1">
    <location>
        <begin position="245"/>
        <end position="275"/>
    </location>
</feature>
<evidence type="ECO:0000256" key="1">
    <source>
        <dbReference type="SAM" id="MobiDB-lite"/>
    </source>
</evidence>
<evidence type="ECO:0000313" key="2">
    <source>
        <dbReference type="EMBL" id="VFK63530.1"/>
    </source>
</evidence>
<gene>
    <name evidence="2" type="ORF">BECKUNK1418G_GA0071005_103428</name>
    <name evidence="3" type="ORF">BECKUNK1418H_GA0071006_104029</name>
</gene>
<feature type="compositionally biased region" description="Polar residues" evidence="1">
    <location>
        <begin position="168"/>
        <end position="180"/>
    </location>
</feature>
<protein>
    <submittedName>
        <fullName evidence="2">Uncharacterized protein</fullName>
    </submittedName>
</protein>